<dbReference type="EMBL" id="CP066539">
    <property type="protein sequence ID" value="QRL05238.1"/>
    <property type="molecule type" value="Genomic_DNA"/>
</dbReference>
<sequence>MLNPFSMRGKVGIVAGLANQDSIAFGCAQALHHAGATCLVTYASPSADDAGASLTGLTHYVDAGHHLRF</sequence>
<dbReference type="Proteomes" id="UP000663479">
    <property type="component" value="Chromosome"/>
</dbReference>
<dbReference type="SUPFAM" id="SSF51735">
    <property type="entry name" value="NAD(P)-binding Rossmann-fold domains"/>
    <property type="match status" value="1"/>
</dbReference>
<accession>A0AAP9ZHP8</accession>
<dbReference type="AlphaFoldDB" id="A0AAP9ZHP8"/>
<protein>
    <submittedName>
        <fullName evidence="1">Uncharacterized protein</fullName>
    </submittedName>
</protein>
<evidence type="ECO:0000313" key="2">
    <source>
        <dbReference type="Proteomes" id="UP000663479"/>
    </source>
</evidence>
<organism evidence="1 2">
    <name type="scientific">Vreelandella venusta</name>
    <dbReference type="NCBI Taxonomy" id="44935"/>
    <lineage>
        <taxon>Bacteria</taxon>
        <taxon>Pseudomonadati</taxon>
        <taxon>Pseudomonadota</taxon>
        <taxon>Gammaproteobacteria</taxon>
        <taxon>Oceanospirillales</taxon>
        <taxon>Halomonadaceae</taxon>
        <taxon>Vreelandella</taxon>
    </lineage>
</organism>
<name>A0AAP9ZHP8_9GAMM</name>
<dbReference type="InterPro" id="IPR036291">
    <property type="entry name" value="NAD(P)-bd_dom_sf"/>
</dbReference>
<evidence type="ECO:0000313" key="1">
    <source>
        <dbReference type="EMBL" id="QRL05238.1"/>
    </source>
</evidence>
<reference evidence="1" key="1">
    <citation type="submission" date="2020-12" db="EMBL/GenBank/DDBJ databases">
        <title>Genome reconstruction of Halomonas venusta strain DSM 4743.</title>
        <authorList>
            <person name="Aguirre-Garrido J.F."/>
            <person name="Hernandez-Soto L.M."/>
            <person name="Martinez-Abarca F."/>
        </authorList>
    </citation>
    <scope>NUCLEOTIDE SEQUENCE</scope>
    <source>
        <strain evidence="1">4743</strain>
    </source>
</reference>
<dbReference type="RefSeq" id="WP_186808823.1">
    <property type="nucleotide sequence ID" value="NZ_BJUL01000006.1"/>
</dbReference>
<gene>
    <name evidence="1" type="ORF">JDS37_10010</name>
</gene>
<proteinExistence type="predicted"/>